<feature type="domain" description="DNA primase/polymerase bifunctional N-terminal" evidence="2">
    <location>
        <begin position="8"/>
        <end position="167"/>
    </location>
</feature>
<dbReference type="RefSeq" id="WP_125567460.1">
    <property type="nucleotide sequence ID" value="NZ_AP019307.1"/>
</dbReference>
<dbReference type="SMART" id="SM00943">
    <property type="entry name" value="Prim-Pol"/>
    <property type="match status" value="1"/>
</dbReference>
<dbReference type="AlphaFoldDB" id="A0A3G9IZM7"/>
<protein>
    <recommendedName>
        <fullName evidence="2">DNA primase/polymerase bifunctional N-terminal domain-containing protein</fullName>
    </recommendedName>
</protein>
<gene>
    <name evidence="3" type="ORF">Back2_10850</name>
</gene>
<dbReference type="Gene3D" id="3.40.50.300">
    <property type="entry name" value="P-loop containing nucleotide triphosphate hydrolases"/>
    <property type="match status" value="1"/>
</dbReference>
<dbReference type="Proteomes" id="UP000271573">
    <property type="component" value="Chromosome"/>
</dbReference>
<reference evidence="3 4" key="1">
    <citation type="submission" date="2018-11" db="EMBL/GenBank/DDBJ databases">
        <title>Complete genome sequence of Nocardioides baekrokdamisoli strain KCTC 39748.</title>
        <authorList>
            <person name="Kang S.W."/>
            <person name="Lee K.C."/>
            <person name="Kim K.K."/>
            <person name="Kim J.S."/>
            <person name="Kim D.S."/>
            <person name="Ko S.H."/>
            <person name="Yang S.H."/>
            <person name="Shin Y.K."/>
            <person name="Lee J.S."/>
        </authorList>
    </citation>
    <scope>NUCLEOTIDE SEQUENCE [LARGE SCALE GENOMIC DNA]</scope>
    <source>
        <strain evidence="3 4">KCTC 39748</strain>
    </source>
</reference>
<dbReference type="KEGG" id="nbe:Back2_10850"/>
<organism evidence="3 4">
    <name type="scientific">Nocardioides baekrokdamisoli</name>
    <dbReference type="NCBI Taxonomy" id="1804624"/>
    <lineage>
        <taxon>Bacteria</taxon>
        <taxon>Bacillati</taxon>
        <taxon>Actinomycetota</taxon>
        <taxon>Actinomycetes</taxon>
        <taxon>Propionibacteriales</taxon>
        <taxon>Nocardioidaceae</taxon>
        <taxon>Nocardioides</taxon>
    </lineage>
</organism>
<evidence type="ECO:0000256" key="1">
    <source>
        <dbReference type="SAM" id="MobiDB-lite"/>
    </source>
</evidence>
<dbReference type="SUPFAM" id="SSF56747">
    <property type="entry name" value="Prim-pol domain"/>
    <property type="match status" value="1"/>
</dbReference>
<evidence type="ECO:0000313" key="4">
    <source>
        <dbReference type="Proteomes" id="UP000271573"/>
    </source>
</evidence>
<proteinExistence type="predicted"/>
<dbReference type="SUPFAM" id="SSF52540">
    <property type="entry name" value="P-loop containing nucleoside triphosphate hydrolases"/>
    <property type="match status" value="1"/>
</dbReference>
<evidence type="ECO:0000313" key="3">
    <source>
        <dbReference type="EMBL" id="BBH16798.1"/>
    </source>
</evidence>
<keyword evidence="4" id="KW-1185">Reference proteome</keyword>
<name>A0A3G9IZM7_9ACTN</name>
<dbReference type="Pfam" id="PF09250">
    <property type="entry name" value="Prim-Pol"/>
    <property type="match status" value="1"/>
</dbReference>
<dbReference type="CDD" id="cd04859">
    <property type="entry name" value="Prim_Pol"/>
    <property type="match status" value="1"/>
</dbReference>
<accession>A0A3G9IZM7</accession>
<dbReference type="InterPro" id="IPR027417">
    <property type="entry name" value="P-loop_NTPase"/>
</dbReference>
<evidence type="ECO:0000259" key="2">
    <source>
        <dbReference type="SMART" id="SM00943"/>
    </source>
</evidence>
<dbReference type="EMBL" id="AP019307">
    <property type="protein sequence ID" value="BBH16798.1"/>
    <property type="molecule type" value="Genomic_DNA"/>
</dbReference>
<dbReference type="Pfam" id="PF13481">
    <property type="entry name" value="AAA_25"/>
    <property type="match status" value="1"/>
</dbReference>
<sequence>MSTFKDPALGWTKRGAFVFPLRSTKRPNGQKGWRERGATPEQIAAWPSSVTGYGIDCESARLVVLDEDRPGAVAELEQLLGISLPPTLTVSTGRIGGGRHVIFEHDHEVCRIGNREPSGWPDGLNIRGAGGFIVGTGSQHFDSRNQPTGNWYEVAEDVPIAPLPSELADWLSTGSATKTVQTEDGCEMESSDRSCTETEREWADKYLREACDRIRSAQEGTRNQTLRDKALPVCSLVKAGYLDSHDAETALADAAADAGLPPGEVGATITNAIKDADPERGPRPSLSVAEMFDVLDPLPPMPDEADVQRELRLLRARTEARRRFATESVGAADRHSDYMTLDDLDALPAMPWFIDGRLPEGYALLTGRDGTFKTFIALDMALSIAAGIPWQGRAVTQARVLYVAGEGARNINNRVRAWLTAHPEVARADLVDQFTVRTSAPNFYAAGTSYEDLLHNASGYGVVVLDTLRRISGAADGNGSDMATVVDRIADLVRVLDHGTGGLALVIAHTQKNDTDTRGYSGIEDDADAVLHTNRQGASMHVTVEVSKQKDGEDGAKDHLTLMSVTLSSTDSSLTVDPQSLQPMPNETPRQERERLILEHLDAVRNIGAAAGEVVAALGGGHNRTTINKHLSELVGKGRIEKQGQRYYPGSTESEAIALGFRIEPDVSDADEEIDR</sequence>
<dbReference type="InterPro" id="IPR015330">
    <property type="entry name" value="DNA_primase/pol_bifunc_N"/>
</dbReference>
<dbReference type="OrthoDB" id="3218228at2"/>
<feature type="region of interest" description="Disordered" evidence="1">
    <location>
        <begin position="569"/>
        <end position="589"/>
    </location>
</feature>